<dbReference type="PANTHER" id="PTHR30329:SF21">
    <property type="entry name" value="LIPOPROTEIN YIAD-RELATED"/>
    <property type="match status" value="1"/>
</dbReference>
<organism evidence="7 8">
    <name type="scientific">Paenimyroides marinum</name>
    <dbReference type="NCBI Taxonomy" id="1159016"/>
    <lineage>
        <taxon>Bacteria</taxon>
        <taxon>Pseudomonadati</taxon>
        <taxon>Bacteroidota</taxon>
        <taxon>Flavobacteriia</taxon>
        <taxon>Flavobacteriales</taxon>
        <taxon>Flavobacteriaceae</taxon>
        <taxon>Paenimyroides</taxon>
    </lineage>
</organism>
<dbReference type="InterPro" id="IPR036737">
    <property type="entry name" value="OmpA-like_sf"/>
</dbReference>
<keyword evidence="5" id="KW-0175">Coiled coil</keyword>
<dbReference type="GO" id="GO:0009279">
    <property type="term" value="C:cell outer membrane"/>
    <property type="evidence" value="ECO:0007669"/>
    <property type="project" value="UniProtKB-SubCell"/>
</dbReference>
<feature type="domain" description="OmpA-like" evidence="6">
    <location>
        <begin position="310"/>
        <end position="421"/>
    </location>
</feature>
<evidence type="ECO:0000313" key="8">
    <source>
        <dbReference type="Proteomes" id="UP000199634"/>
    </source>
</evidence>
<dbReference type="GO" id="GO:0005509">
    <property type="term" value="F:calcium ion binding"/>
    <property type="evidence" value="ECO:0007669"/>
    <property type="project" value="InterPro"/>
</dbReference>
<gene>
    <name evidence="7" type="ORF">SAMN02927937_01089</name>
</gene>
<dbReference type="RefSeq" id="WP_091097154.1">
    <property type="nucleotide sequence ID" value="NZ_FNXE01000011.1"/>
</dbReference>
<keyword evidence="2 4" id="KW-0472">Membrane</keyword>
<dbReference type="SUPFAM" id="SSF103647">
    <property type="entry name" value="TSP type-3 repeat"/>
    <property type="match status" value="1"/>
</dbReference>
<dbReference type="InterPro" id="IPR006665">
    <property type="entry name" value="OmpA-like"/>
</dbReference>
<evidence type="ECO:0000313" key="7">
    <source>
        <dbReference type="EMBL" id="SEH72736.1"/>
    </source>
</evidence>
<evidence type="ECO:0000256" key="3">
    <source>
        <dbReference type="ARBA" id="ARBA00023237"/>
    </source>
</evidence>
<dbReference type="PRINTS" id="PR01021">
    <property type="entry name" value="OMPADOMAIN"/>
</dbReference>
<keyword evidence="3" id="KW-0998">Cell outer membrane</keyword>
<evidence type="ECO:0000256" key="5">
    <source>
        <dbReference type="SAM" id="Coils"/>
    </source>
</evidence>
<name>A0A1H6KB81_9FLAO</name>
<reference evidence="7 8" key="1">
    <citation type="submission" date="2016-10" db="EMBL/GenBank/DDBJ databases">
        <authorList>
            <person name="de Groot N.N."/>
        </authorList>
    </citation>
    <scope>NUCLEOTIDE SEQUENCE [LARGE SCALE GENOMIC DNA]</scope>
    <source>
        <strain evidence="7 8">CGMCC 1.10825</strain>
    </source>
</reference>
<keyword evidence="8" id="KW-1185">Reference proteome</keyword>
<dbReference type="InterPro" id="IPR006664">
    <property type="entry name" value="OMP_bac"/>
</dbReference>
<dbReference type="EMBL" id="FNXE01000011">
    <property type="protein sequence ID" value="SEH72736.1"/>
    <property type="molecule type" value="Genomic_DNA"/>
</dbReference>
<sequence length="421" mass="46416">MKKITLPLIATVLGLANMNAQEGLPYNKWSIDVNGGLTKPSAPMTPGYNGDTFFGLVHADAGVRYMFNNKFGVKADFGYDYMKSGENSDYFRTAHYRASLQGVANLGRIMNFEEWTRTLGLQAHAGAGYSWMQPGKDGSTAIDYDKDQMGHMILGLTGQVKLGNRVALNADFSMINTIRQDMTFDGAGYVDANDRGFNGTFYNATLGLSFYLGGNEQHADWYANDGLTNRVEALENRVTDIENKMIDSDNDGVADYLDLEPNTPAGNMVDTKGRSIDLNKNGIPDSYEEYFDSRYAMKGDTFSAADSNTAQDLINQGYVAVYFDFDKSAPKNAESTNFLITYLRSNPEATVEVNGFADSVGNPTYNQRLSEKRAKNVAKILEQSGISSDRIKVVANGEDTSFDGKNKTTSKFARRVTFKVN</sequence>
<feature type="coiled-coil region" evidence="5">
    <location>
        <begin position="224"/>
        <end position="251"/>
    </location>
</feature>
<dbReference type="PROSITE" id="PS51123">
    <property type="entry name" value="OMPA_2"/>
    <property type="match status" value="1"/>
</dbReference>
<dbReference type="STRING" id="1159016.SAMN02927937_01089"/>
<evidence type="ECO:0000256" key="1">
    <source>
        <dbReference type="ARBA" id="ARBA00004442"/>
    </source>
</evidence>
<evidence type="ECO:0000259" key="6">
    <source>
        <dbReference type="PROSITE" id="PS51123"/>
    </source>
</evidence>
<dbReference type="Pfam" id="PF00691">
    <property type="entry name" value="OmpA"/>
    <property type="match status" value="1"/>
</dbReference>
<proteinExistence type="predicted"/>
<dbReference type="PANTHER" id="PTHR30329">
    <property type="entry name" value="STATOR ELEMENT OF FLAGELLAR MOTOR COMPLEX"/>
    <property type="match status" value="1"/>
</dbReference>
<dbReference type="Gene3D" id="3.30.1330.60">
    <property type="entry name" value="OmpA-like domain"/>
    <property type="match status" value="1"/>
</dbReference>
<evidence type="ECO:0000256" key="4">
    <source>
        <dbReference type="PROSITE-ProRule" id="PRU00473"/>
    </source>
</evidence>
<dbReference type="Proteomes" id="UP000199634">
    <property type="component" value="Unassembled WGS sequence"/>
</dbReference>
<dbReference type="InterPro" id="IPR050330">
    <property type="entry name" value="Bact_OuterMem_StrucFunc"/>
</dbReference>
<protein>
    <submittedName>
        <fullName evidence="7">OmpA-OmpF porin, OOP family</fullName>
    </submittedName>
</protein>
<dbReference type="InterPro" id="IPR028974">
    <property type="entry name" value="TSP_type-3_rpt"/>
</dbReference>
<dbReference type="CDD" id="cd07185">
    <property type="entry name" value="OmpA_C-like"/>
    <property type="match status" value="1"/>
</dbReference>
<evidence type="ECO:0000256" key="2">
    <source>
        <dbReference type="ARBA" id="ARBA00023136"/>
    </source>
</evidence>
<dbReference type="OrthoDB" id="1522982at2"/>
<comment type="subcellular location">
    <subcellularLocation>
        <location evidence="1">Cell outer membrane</location>
    </subcellularLocation>
</comment>
<dbReference type="SUPFAM" id="SSF103088">
    <property type="entry name" value="OmpA-like"/>
    <property type="match status" value="1"/>
</dbReference>
<dbReference type="AlphaFoldDB" id="A0A1H6KB81"/>
<accession>A0A1H6KB81</accession>